<evidence type="ECO:0000313" key="2">
    <source>
        <dbReference type="EMBL" id="UXP32347.1"/>
    </source>
</evidence>
<dbReference type="RefSeq" id="WP_262309783.1">
    <property type="nucleotide sequence ID" value="NZ_CP106679.1"/>
</dbReference>
<keyword evidence="2" id="KW-0489">Methyltransferase</keyword>
<protein>
    <submittedName>
        <fullName evidence="2">SAM-dependent methyltransferase</fullName>
    </submittedName>
</protein>
<dbReference type="Proteomes" id="UP001065174">
    <property type="component" value="Chromosome"/>
</dbReference>
<keyword evidence="2" id="KW-0808">Transferase</keyword>
<feature type="domain" description="Tellurite resistance methyltransferase TehB-like" evidence="1">
    <location>
        <begin position="58"/>
        <end position="96"/>
    </location>
</feature>
<accession>A0ABY6CPA9</accession>
<evidence type="ECO:0000259" key="1">
    <source>
        <dbReference type="Pfam" id="PF03848"/>
    </source>
</evidence>
<dbReference type="Gene3D" id="3.40.50.150">
    <property type="entry name" value="Vaccinia Virus protein VP39"/>
    <property type="match status" value="1"/>
</dbReference>
<keyword evidence="3" id="KW-1185">Reference proteome</keyword>
<dbReference type="EMBL" id="CP106679">
    <property type="protein sequence ID" value="UXP32347.1"/>
    <property type="molecule type" value="Genomic_DNA"/>
</dbReference>
<dbReference type="InterPro" id="IPR029063">
    <property type="entry name" value="SAM-dependent_MTases_sf"/>
</dbReference>
<dbReference type="Pfam" id="PF03848">
    <property type="entry name" value="TehB"/>
    <property type="match status" value="1"/>
</dbReference>
<gene>
    <name evidence="2" type="ORF">N6H18_18570</name>
</gene>
<dbReference type="InterPro" id="IPR015985">
    <property type="entry name" value="TehB-like_dom"/>
</dbReference>
<reference evidence="2" key="1">
    <citation type="submission" date="2022-09" db="EMBL/GenBank/DDBJ databases">
        <title>Comparative genomics and taxonomic characterization of three novel marine species of genus Reichenbachiella exhibiting antioxidant and polysaccharide degradation activities.</title>
        <authorList>
            <person name="Muhammad N."/>
            <person name="Lee Y.-J."/>
            <person name="Ko J."/>
            <person name="Kim S.-G."/>
        </authorList>
    </citation>
    <scope>NUCLEOTIDE SEQUENCE</scope>
    <source>
        <strain evidence="2">BKB1-1</strain>
    </source>
</reference>
<evidence type="ECO:0000313" key="3">
    <source>
        <dbReference type="Proteomes" id="UP001065174"/>
    </source>
</evidence>
<dbReference type="GO" id="GO:0032259">
    <property type="term" value="P:methylation"/>
    <property type="evidence" value="ECO:0007669"/>
    <property type="project" value="UniProtKB-KW"/>
</dbReference>
<sequence>MKDLHGQAILDYYKKEESSLLLLHNSYGEPEEMPVEVFFREPEDFSELENCAIAHCYRKVLDLGAGAGAHSLLLQALDFEVTALDNSPGCVETMRQSGIQHIVDTDYRIHKAQYETVLLLMNGLGIAGKLSEVKSLLLHCKSLLVEGGNIILDSSDISYLYEEGLEMPKDYYGEIRYRYEYKGEMGEWFDWVYVDQNTLTQIVHDCGMEIEILMTDENDQYLAKIF</sequence>
<dbReference type="CDD" id="cd02440">
    <property type="entry name" value="AdoMet_MTases"/>
    <property type="match status" value="1"/>
</dbReference>
<proteinExistence type="predicted"/>
<dbReference type="GO" id="GO:0008168">
    <property type="term" value="F:methyltransferase activity"/>
    <property type="evidence" value="ECO:0007669"/>
    <property type="project" value="UniProtKB-KW"/>
</dbReference>
<dbReference type="SUPFAM" id="SSF53335">
    <property type="entry name" value="S-adenosyl-L-methionine-dependent methyltransferases"/>
    <property type="match status" value="1"/>
</dbReference>
<organism evidence="2 3">
    <name type="scientific">Reichenbachiella agarivorans</name>
    <dbReference type="NCBI Taxonomy" id="2979464"/>
    <lineage>
        <taxon>Bacteria</taxon>
        <taxon>Pseudomonadati</taxon>
        <taxon>Bacteroidota</taxon>
        <taxon>Cytophagia</taxon>
        <taxon>Cytophagales</taxon>
        <taxon>Reichenbachiellaceae</taxon>
        <taxon>Reichenbachiella</taxon>
    </lineage>
</organism>
<name>A0ABY6CPA9_9BACT</name>